<dbReference type="GO" id="GO:0000731">
    <property type="term" value="P:DNA synthesis involved in DNA repair"/>
    <property type="evidence" value="ECO:0007669"/>
    <property type="project" value="TreeGrafter"/>
</dbReference>
<evidence type="ECO:0000259" key="7">
    <source>
        <dbReference type="Pfam" id="PF02463"/>
    </source>
</evidence>
<evidence type="ECO:0000256" key="6">
    <source>
        <dbReference type="HAMAP-Rule" id="MF_00365"/>
    </source>
</evidence>
<feature type="binding site" evidence="6">
    <location>
        <begin position="36"/>
        <end position="43"/>
    </location>
    <ligand>
        <name>ATP</name>
        <dbReference type="ChEBI" id="CHEBI:30616"/>
    </ligand>
</feature>
<dbReference type="GO" id="GO:0005737">
    <property type="term" value="C:cytoplasm"/>
    <property type="evidence" value="ECO:0007669"/>
    <property type="project" value="UniProtKB-SubCell"/>
</dbReference>
<dbReference type="GO" id="GO:0003697">
    <property type="term" value="F:single-stranded DNA binding"/>
    <property type="evidence" value="ECO:0007669"/>
    <property type="project" value="UniProtKB-UniRule"/>
</dbReference>
<dbReference type="EMBL" id="BDFD01000019">
    <property type="protein sequence ID" value="GAV21037.1"/>
    <property type="molecule type" value="Genomic_DNA"/>
</dbReference>
<protein>
    <recommendedName>
        <fullName evidence="6">DNA replication and repair protein RecF</fullName>
    </recommendedName>
</protein>
<reference evidence="8 9" key="1">
    <citation type="journal article" date="2017" name="Arch. Microbiol.">
        <title>Mariprofundus micogutta sp. nov., a novel iron-oxidizing zetaproteobacterium isolated from a deep-sea hydrothermal field at the Bayonnaise knoll of the Izu-Ogasawara arc, and a description of Mariprofundales ord. nov. and Zetaproteobacteria classis nov.</title>
        <authorList>
            <person name="Makita H."/>
            <person name="Tanaka E."/>
            <person name="Mitsunobu S."/>
            <person name="Miyazaki M."/>
            <person name="Nunoura T."/>
            <person name="Uematsu K."/>
            <person name="Takaki Y."/>
            <person name="Nishi S."/>
            <person name="Shimamura S."/>
            <person name="Takai K."/>
        </authorList>
    </citation>
    <scope>NUCLEOTIDE SEQUENCE [LARGE SCALE GENOMIC DNA]</scope>
    <source>
        <strain evidence="8 9">ET2</strain>
    </source>
</reference>
<dbReference type="InterPro" id="IPR001238">
    <property type="entry name" value="DNA-binding_RecF"/>
</dbReference>
<feature type="domain" description="RecF/RecN/SMC N-terminal" evidence="7">
    <location>
        <begin position="9"/>
        <end position="332"/>
    </location>
</feature>
<dbReference type="InterPro" id="IPR003395">
    <property type="entry name" value="RecF/RecN/SMC_N"/>
</dbReference>
<dbReference type="PANTHER" id="PTHR32182">
    <property type="entry name" value="DNA REPLICATION AND REPAIR PROTEIN RECF"/>
    <property type="match status" value="1"/>
</dbReference>
<comment type="function">
    <text evidence="6">The RecF protein is involved in DNA metabolism; it is required for DNA replication and normal SOS inducibility. RecF binds preferentially to single-stranded, linear DNA. It also seems to bind ATP.</text>
</comment>
<keyword evidence="2 6" id="KW-0235">DNA replication</keyword>
<dbReference type="STRING" id="1921010.MMIC_P2016"/>
<keyword evidence="6" id="KW-0227">DNA damage</keyword>
<keyword evidence="6" id="KW-0742">SOS response</keyword>
<accession>A0A1L8CQ65</accession>
<evidence type="ECO:0000256" key="3">
    <source>
        <dbReference type="ARBA" id="ARBA00022741"/>
    </source>
</evidence>
<dbReference type="SUPFAM" id="SSF52540">
    <property type="entry name" value="P-loop containing nucleoside triphosphate hydrolases"/>
    <property type="match status" value="1"/>
</dbReference>
<comment type="similarity">
    <text evidence="6">Belongs to the RecF family.</text>
</comment>
<dbReference type="RefSeq" id="WP_072660337.1">
    <property type="nucleotide sequence ID" value="NZ_BDFD01000019.1"/>
</dbReference>
<dbReference type="InterPro" id="IPR042174">
    <property type="entry name" value="RecF_2"/>
</dbReference>
<evidence type="ECO:0000256" key="1">
    <source>
        <dbReference type="ARBA" id="ARBA00022490"/>
    </source>
</evidence>
<dbReference type="Pfam" id="PF02463">
    <property type="entry name" value="SMC_N"/>
    <property type="match status" value="1"/>
</dbReference>
<dbReference type="PANTHER" id="PTHR32182:SF0">
    <property type="entry name" value="DNA REPLICATION AND REPAIR PROTEIN RECF"/>
    <property type="match status" value="1"/>
</dbReference>
<dbReference type="GO" id="GO:0005524">
    <property type="term" value="F:ATP binding"/>
    <property type="evidence" value="ECO:0007669"/>
    <property type="project" value="UniProtKB-UniRule"/>
</dbReference>
<sequence length="375" mass="42584">MLSSTPLSIQEVKVKQLRCHDEIFWSCSSGLNLILGANGSGKTSLLEAVYLMAHGRSFRQARDPYLVKRGQERFFIQGNWKRFGPMNLSVAGRRGQTSVRLQGRDVQRRKDVSESFPVLVEAPQGRKIIDGVAGERRRWLDALVMTCYQGSAQQYTSYLRAVMQRSRLLRRRASSDELDAWEHQIVAYGLPIIQARKRLIEEMNVLLSEELELTETAVELSINTGYEEEAWLTRLQEKRESDLKSGGLRFGPHCDALKIAFQQREIRSAGSRGQQKLAAIAIKMAECAMWSRYRRLIPVLLLDDCLEALDHSRQYKVLKRLERSPAQVLMSAPDGVQIASDIDIRIQMLDRQGLTEAEHPISVQGETIVVMEEAA</sequence>
<organism evidence="8 9">
    <name type="scientific">Mariprofundus micogutta</name>
    <dbReference type="NCBI Taxonomy" id="1921010"/>
    <lineage>
        <taxon>Bacteria</taxon>
        <taxon>Pseudomonadati</taxon>
        <taxon>Pseudomonadota</taxon>
        <taxon>Candidatius Mariprofundia</taxon>
        <taxon>Mariprofundales</taxon>
        <taxon>Mariprofundaceae</taxon>
        <taxon>Mariprofundus</taxon>
    </lineage>
</organism>
<dbReference type="Gene3D" id="3.40.50.300">
    <property type="entry name" value="P-loop containing nucleotide triphosphate hydrolases"/>
    <property type="match status" value="1"/>
</dbReference>
<dbReference type="NCBIfam" id="TIGR00611">
    <property type="entry name" value="recf"/>
    <property type="match status" value="1"/>
</dbReference>
<comment type="caution">
    <text evidence="8">The sequence shown here is derived from an EMBL/GenBank/DDBJ whole genome shotgun (WGS) entry which is preliminary data.</text>
</comment>
<keyword evidence="4 6" id="KW-0067">ATP-binding</keyword>
<proteinExistence type="inferred from homology"/>
<dbReference type="Proteomes" id="UP000231632">
    <property type="component" value="Unassembled WGS sequence"/>
</dbReference>
<dbReference type="GO" id="GO:0006260">
    <property type="term" value="P:DNA replication"/>
    <property type="evidence" value="ECO:0007669"/>
    <property type="project" value="UniProtKB-UniRule"/>
</dbReference>
<dbReference type="GO" id="GO:0006302">
    <property type="term" value="P:double-strand break repair"/>
    <property type="evidence" value="ECO:0007669"/>
    <property type="project" value="TreeGrafter"/>
</dbReference>
<keyword evidence="3 6" id="KW-0547">Nucleotide-binding</keyword>
<dbReference type="Gene3D" id="1.20.1050.90">
    <property type="entry name" value="RecF/RecN/SMC, N-terminal domain"/>
    <property type="match status" value="1"/>
</dbReference>
<keyword evidence="5 6" id="KW-0238">DNA-binding</keyword>
<comment type="subcellular location">
    <subcellularLocation>
        <location evidence="6">Cytoplasm</location>
    </subcellularLocation>
</comment>
<dbReference type="GO" id="GO:0009432">
    <property type="term" value="P:SOS response"/>
    <property type="evidence" value="ECO:0007669"/>
    <property type="project" value="UniProtKB-UniRule"/>
</dbReference>
<gene>
    <name evidence="6" type="primary">recF</name>
    <name evidence="8" type="ORF">MMIC_P2016</name>
</gene>
<keyword evidence="9" id="KW-1185">Reference proteome</keyword>
<name>A0A1L8CQ65_9PROT</name>
<evidence type="ECO:0000256" key="2">
    <source>
        <dbReference type="ARBA" id="ARBA00022705"/>
    </source>
</evidence>
<dbReference type="InterPro" id="IPR027417">
    <property type="entry name" value="P-loop_NTPase"/>
</dbReference>
<evidence type="ECO:0000313" key="9">
    <source>
        <dbReference type="Proteomes" id="UP000231632"/>
    </source>
</evidence>
<dbReference type="HAMAP" id="MF_00365">
    <property type="entry name" value="RecF"/>
    <property type="match status" value="1"/>
</dbReference>
<evidence type="ECO:0000313" key="8">
    <source>
        <dbReference type="EMBL" id="GAV21037.1"/>
    </source>
</evidence>
<evidence type="ECO:0000256" key="5">
    <source>
        <dbReference type="ARBA" id="ARBA00023125"/>
    </source>
</evidence>
<keyword evidence="6" id="KW-0234">DNA repair</keyword>
<keyword evidence="1 6" id="KW-0963">Cytoplasm</keyword>
<dbReference type="AlphaFoldDB" id="A0A1L8CQ65"/>
<evidence type="ECO:0000256" key="4">
    <source>
        <dbReference type="ARBA" id="ARBA00022840"/>
    </source>
</evidence>
<dbReference type="OrthoDB" id="5289054at2"/>